<feature type="compositionally biased region" description="Low complexity" evidence="8">
    <location>
        <begin position="27"/>
        <end position="49"/>
    </location>
</feature>
<gene>
    <name evidence="10" type="ORF">I4J89_44265</name>
</gene>
<keyword evidence="5" id="KW-0808">Transferase</keyword>
<keyword evidence="4" id="KW-0597">Phosphoprotein</keyword>
<dbReference type="InterPro" id="IPR005467">
    <property type="entry name" value="His_kinase_dom"/>
</dbReference>
<dbReference type="InterPro" id="IPR036890">
    <property type="entry name" value="HATPase_C_sf"/>
</dbReference>
<protein>
    <recommendedName>
        <fullName evidence="3">histidine kinase</fullName>
        <ecNumber evidence="3">2.7.13.3</ecNumber>
    </recommendedName>
</protein>
<keyword evidence="11" id="KW-1185">Reference proteome</keyword>
<evidence type="ECO:0000256" key="4">
    <source>
        <dbReference type="ARBA" id="ARBA00022553"/>
    </source>
</evidence>
<dbReference type="Gene3D" id="1.10.287.130">
    <property type="match status" value="1"/>
</dbReference>
<dbReference type="Pfam" id="PF00512">
    <property type="entry name" value="HisKA"/>
    <property type="match status" value="1"/>
</dbReference>
<dbReference type="AlphaFoldDB" id="A0A931CGZ9"/>
<evidence type="ECO:0000313" key="10">
    <source>
        <dbReference type="EMBL" id="MBG0568459.1"/>
    </source>
</evidence>
<dbReference type="InterPro" id="IPR036097">
    <property type="entry name" value="HisK_dim/P_sf"/>
</dbReference>
<evidence type="ECO:0000256" key="6">
    <source>
        <dbReference type="ARBA" id="ARBA00022777"/>
    </source>
</evidence>
<dbReference type="Gene3D" id="3.30.565.10">
    <property type="entry name" value="Histidine kinase-like ATPase, C-terminal domain"/>
    <property type="match status" value="1"/>
</dbReference>
<name>A0A931CGZ9_9ACTN</name>
<feature type="compositionally biased region" description="Basic and acidic residues" evidence="8">
    <location>
        <begin position="1"/>
        <end position="22"/>
    </location>
</feature>
<feature type="domain" description="Histidine kinase" evidence="9">
    <location>
        <begin position="56"/>
        <end position="274"/>
    </location>
</feature>
<dbReference type="EMBL" id="JADQTO010000038">
    <property type="protein sequence ID" value="MBG0568459.1"/>
    <property type="molecule type" value="Genomic_DNA"/>
</dbReference>
<dbReference type="RefSeq" id="WP_196420229.1">
    <property type="nucleotide sequence ID" value="NZ_JADQTO010000038.1"/>
</dbReference>
<reference evidence="10" key="1">
    <citation type="submission" date="2020-11" db="EMBL/GenBank/DDBJ databases">
        <title>Isolation and identification of active actinomycetes.</title>
        <authorList>
            <person name="Sun X."/>
        </authorList>
    </citation>
    <scope>NUCLEOTIDE SEQUENCE</scope>
    <source>
        <strain evidence="10">NEAU-A11</strain>
    </source>
</reference>
<dbReference type="SUPFAM" id="SSF47384">
    <property type="entry name" value="Homodimeric domain of signal transducing histidine kinase"/>
    <property type="match status" value="1"/>
</dbReference>
<comment type="catalytic activity">
    <reaction evidence="1">
        <text>ATP + protein L-histidine = ADP + protein N-phospho-L-histidine.</text>
        <dbReference type="EC" id="2.7.13.3"/>
    </reaction>
</comment>
<dbReference type="GO" id="GO:0005886">
    <property type="term" value="C:plasma membrane"/>
    <property type="evidence" value="ECO:0007669"/>
    <property type="project" value="UniProtKB-SubCell"/>
</dbReference>
<evidence type="ECO:0000256" key="5">
    <source>
        <dbReference type="ARBA" id="ARBA00022679"/>
    </source>
</evidence>
<comment type="subcellular location">
    <subcellularLocation>
        <location evidence="2">Cell membrane</location>
    </subcellularLocation>
</comment>
<dbReference type="SMART" id="SM00388">
    <property type="entry name" value="HisKA"/>
    <property type="match status" value="1"/>
</dbReference>
<dbReference type="InterPro" id="IPR003661">
    <property type="entry name" value="HisK_dim/P_dom"/>
</dbReference>
<evidence type="ECO:0000256" key="7">
    <source>
        <dbReference type="ARBA" id="ARBA00023012"/>
    </source>
</evidence>
<keyword evidence="6 10" id="KW-0418">Kinase</keyword>
<dbReference type="InterPro" id="IPR004358">
    <property type="entry name" value="Sig_transdc_His_kin-like_C"/>
</dbReference>
<organism evidence="10 11">
    <name type="scientific">Actinoplanes aureus</name>
    <dbReference type="NCBI Taxonomy" id="2792083"/>
    <lineage>
        <taxon>Bacteria</taxon>
        <taxon>Bacillati</taxon>
        <taxon>Actinomycetota</taxon>
        <taxon>Actinomycetes</taxon>
        <taxon>Micromonosporales</taxon>
        <taxon>Micromonosporaceae</taxon>
        <taxon>Actinoplanes</taxon>
    </lineage>
</organism>
<dbReference type="InterPro" id="IPR050736">
    <property type="entry name" value="Sensor_HK_Regulatory"/>
</dbReference>
<dbReference type="GO" id="GO:0000155">
    <property type="term" value="F:phosphorelay sensor kinase activity"/>
    <property type="evidence" value="ECO:0007669"/>
    <property type="project" value="InterPro"/>
</dbReference>
<dbReference type="CDD" id="cd00082">
    <property type="entry name" value="HisKA"/>
    <property type="match status" value="1"/>
</dbReference>
<proteinExistence type="predicted"/>
<evidence type="ECO:0000256" key="2">
    <source>
        <dbReference type="ARBA" id="ARBA00004236"/>
    </source>
</evidence>
<dbReference type="InterPro" id="IPR003594">
    <property type="entry name" value="HATPase_dom"/>
</dbReference>
<dbReference type="Proteomes" id="UP000598146">
    <property type="component" value="Unassembled WGS sequence"/>
</dbReference>
<dbReference type="EC" id="2.7.13.3" evidence="3"/>
<dbReference type="PRINTS" id="PR00344">
    <property type="entry name" value="BCTRLSENSOR"/>
</dbReference>
<dbReference type="PANTHER" id="PTHR43711">
    <property type="entry name" value="TWO-COMPONENT HISTIDINE KINASE"/>
    <property type="match status" value="1"/>
</dbReference>
<dbReference type="PANTHER" id="PTHR43711:SF1">
    <property type="entry name" value="HISTIDINE KINASE 1"/>
    <property type="match status" value="1"/>
</dbReference>
<evidence type="ECO:0000256" key="8">
    <source>
        <dbReference type="SAM" id="MobiDB-lite"/>
    </source>
</evidence>
<accession>A0A931CGZ9</accession>
<evidence type="ECO:0000313" key="11">
    <source>
        <dbReference type="Proteomes" id="UP000598146"/>
    </source>
</evidence>
<dbReference type="SMART" id="SM00387">
    <property type="entry name" value="HATPase_c"/>
    <property type="match status" value="1"/>
</dbReference>
<comment type="caution">
    <text evidence="10">The sequence shown here is derived from an EMBL/GenBank/DDBJ whole genome shotgun (WGS) entry which is preliminary data.</text>
</comment>
<feature type="region of interest" description="Disordered" evidence="8">
    <location>
        <begin position="1"/>
        <end position="49"/>
    </location>
</feature>
<dbReference type="SUPFAM" id="SSF55874">
    <property type="entry name" value="ATPase domain of HSP90 chaperone/DNA topoisomerase II/histidine kinase"/>
    <property type="match status" value="1"/>
</dbReference>
<evidence type="ECO:0000256" key="3">
    <source>
        <dbReference type="ARBA" id="ARBA00012438"/>
    </source>
</evidence>
<dbReference type="Pfam" id="PF02518">
    <property type="entry name" value="HATPase_c"/>
    <property type="match status" value="1"/>
</dbReference>
<evidence type="ECO:0000259" key="9">
    <source>
        <dbReference type="PROSITE" id="PS50109"/>
    </source>
</evidence>
<keyword evidence="7" id="KW-0902">Two-component regulatory system</keyword>
<sequence>MVIDRHRRDATAPGREGLDDATRAGMTASQDAAATQAGSSAASGSTESPGAVVLSKLGHELRAPLAAVLGVSKVMRSKLDNGSADPAQQRRHLELIQASTTQMLEIVDRVVAIANLDTATNTPPSRFDCRTTVSHVADGARARADAHHRCLIVDLPEQPTPADGDENALERLLTELVDNAIKYSDHPQIRIALRLAPGRPVLIEISDDGPGMSTDELNTVFAPFRRGTAADRGAIPGSGLGLYLARQLADRSGIGLDVHSSPGAGTTFTIHPGA</sequence>
<dbReference type="PROSITE" id="PS50109">
    <property type="entry name" value="HIS_KIN"/>
    <property type="match status" value="1"/>
</dbReference>
<evidence type="ECO:0000256" key="1">
    <source>
        <dbReference type="ARBA" id="ARBA00000085"/>
    </source>
</evidence>